<feature type="region of interest" description="Disordered" evidence="1">
    <location>
        <begin position="982"/>
        <end position="1005"/>
    </location>
</feature>
<reference evidence="2" key="1">
    <citation type="submission" date="2023-04" db="EMBL/GenBank/DDBJ databases">
        <title>Phytophthora fragariaefolia NBRC 109709.</title>
        <authorList>
            <person name="Ichikawa N."/>
            <person name="Sato H."/>
            <person name="Tonouchi N."/>
        </authorList>
    </citation>
    <scope>NUCLEOTIDE SEQUENCE</scope>
    <source>
        <strain evidence="2">NBRC 109709</strain>
    </source>
</reference>
<feature type="compositionally biased region" description="Basic and acidic residues" evidence="1">
    <location>
        <begin position="516"/>
        <end position="532"/>
    </location>
</feature>
<feature type="compositionally biased region" description="Low complexity" evidence="1">
    <location>
        <begin position="174"/>
        <end position="188"/>
    </location>
</feature>
<dbReference type="InterPro" id="IPR021109">
    <property type="entry name" value="Peptidase_aspartic_dom_sf"/>
</dbReference>
<evidence type="ECO:0000256" key="1">
    <source>
        <dbReference type="SAM" id="MobiDB-lite"/>
    </source>
</evidence>
<keyword evidence="3" id="KW-1185">Reference proteome</keyword>
<dbReference type="EMBL" id="BSXT01000807">
    <property type="protein sequence ID" value="GMF34420.1"/>
    <property type="molecule type" value="Genomic_DNA"/>
</dbReference>
<name>A0A9W6X9T1_9STRA</name>
<dbReference type="SUPFAM" id="SSF50630">
    <property type="entry name" value="Acid proteases"/>
    <property type="match status" value="1"/>
</dbReference>
<feature type="compositionally biased region" description="Basic and acidic residues" evidence="1">
    <location>
        <begin position="982"/>
        <end position="997"/>
    </location>
</feature>
<feature type="region of interest" description="Disordered" evidence="1">
    <location>
        <begin position="1"/>
        <end position="21"/>
    </location>
</feature>
<gene>
    <name evidence="2" type="ORF">Pfra01_000884600</name>
</gene>
<accession>A0A9W6X9T1</accession>
<protein>
    <submittedName>
        <fullName evidence="2">Unnamed protein product</fullName>
    </submittedName>
</protein>
<evidence type="ECO:0000313" key="2">
    <source>
        <dbReference type="EMBL" id="GMF34420.1"/>
    </source>
</evidence>
<feature type="compositionally biased region" description="Polar residues" evidence="1">
    <location>
        <begin position="8"/>
        <end position="20"/>
    </location>
</feature>
<dbReference type="AlphaFoldDB" id="A0A9W6X9T1"/>
<dbReference type="CDD" id="cd00303">
    <property type="entry name" value="retropepsin_like"/>
    <property type="match status" value="1"/>
</dbReference>
<sequence>MGGFGSRPTLQPSPANSVWSRGSAHSDYYDGYDDPADDQGPDRYSVLPKLHYWYPVGGGGGGWRLPRLPTRRVGSNLRLECPRSAPDARSTQPVAWTPFDGNDAALLPEPVRLPEPGGCADATLAVWVVDSSCAVCPSSAGDDDSAANAERSDSDWKSAYDGWGAASSWGNAFDRGSYSDSRSDSCTRGTDSEWTAPPNPASYGPPQAPPPYGYGNAYGQAPDPRRYGMPSTIWNAIKMVQPFYSDSTTVDKARTFWNAFERATEGVDNTLRLSAFRDCLKGKTGEQWWTYSRIDTFETLRKRFHNQFVCQPPLQMIERLKTTKRSKAYLRERYDAADAHDDAEDPALVGAATTAEYGPAAAIAPPTGGSGRREGGGGVAPSACLWDDTYGSTSNRLVVLSEWRRTVNAVPGDCEFDDYDVNLNDNYYYDNEAEDYDYEGREEDAMPNETAAYDPTEHDYDDAKLEADACAQQAATVTTARDEGSAPEPDYDRNDYNPENYEVEACAQQATLGTATRDEESALSPEHDHYGDEPEADACSRQTASVNEARDAGPALEHDDEYDVATVVEACTPLSAAVSTAPGERPATEAAQDGSVSAVRILFQGPLCGLNPKRSVVYESFGRNTGWGPARAALAAQERAAPAEACGVSTVDVSSSSDPRRTDGPKGGVTAVKGAPVMTNTLDPSPLTGSILREEDGSDPGPTPERPLTGSILSEEDGSDPSPAPGRDRPEEDREEPSPHARVFTEDELDALERGEPPSAADEKEEYEKELEERVFSLDEVELAKRVKQNAEQQRELSLSGLSVLLDIPEERLTRTRDSSPCMLSSPEYWPSWAEDRLDADSCLSCSSPLSSRLSERKESLADDPPKNCDLPVRALSVIKRSVTAKDELLIEKLVKEVIDAYSTNATLIKSNVGERGSRCPRCCSLSKLPTRNAAAKRVSFDCSSLFSTRSEVFGSNWSRHDHEDGVLEYVYVVPTAERPDGRRSGLREVPGPREPDDVTDGPFPDGKRIIGSVGRAEAVSVGLIDCVPADMLIDTGAVASLIDARMLKLVGRGDAPLRPCRRDLISASGHPLRIRGAIDLSLQLGSREIMRPFIVVDKLHIDVILSTDALKAFRAVVDLDENLVTLKDTGEKFSIGPPRVEDVYSTKICSTV</sequence>
<feature type="region of interest" description="Disordered" evidence="1">
    <location>
        <begin position="174"/>
        <end position="212"/>
    </location>
</feature>
<dbReference type="Gene3D" id="2.40.70.10">
    <property type="entry name" value="Acid Proteases"/>
    <property type="match status" value="1"/>
</dbReference>
<feature type="compositionally biased region" description="Low complexity" evidence="1">
    <location>
        <begin position="642"/>
        <end position="657"/>
    </location>
</feature>
<feature type="compositionally biased region" description="Basic and acidic residues" evidence="1">
    <location>
        <begin position="726"/>
        <end position="756"/>
    </location>
</feature>
<dbReference type="OrthoDB" id="129508at2759"/>
<feature type="region of interest" description="Disordered" evidence="1">
    <location>
        <begin position="473"/>
        <end position="497"/>
    </location>
</feature>
<organism evidence="2 3">
    <name type="scientific">Phytophthora fragariaefolia</name>
    <dbReference type="NCBI Taxonomy" id="1490495"/>
    <lineage>
        <taxon>Eukaryota</taxon>
        <taxon>Sar</taxon>
        <taxon>Stramenopiles</taxon>
        <taxon>Oomycota</taxon>
        <taxon>Peronosporomycetes</taxon>
        <taxon>Peronosporales</taxon>
        <taxon>Peronosporaceae</taxon>
        <taxon>Phytophthora</taxon>
    </lineage>
</organism>
<feature type="region of interest" description="Disordered" evidence="1">
    <location>
        <begin position="642"/>
        <end position="768"/>
    </location>
</feature>
<dbReference type="Proteomes" id="UP001165121">
    <property type="component" value="Unassembled WGS sequence"/>
</dbReference>
<comment type="caution">
    <text evidence="2">The sequence shown here is derived from an EMBL/GenBank/DDBJ whole genome shotgun (WGS) entry which is preliminary data.</text>
</comment>
<proteinExistence type="predicted"/>
<feature type="region of interest" description="Disordered" evidence="1">
    <location>
        <begin position="513"/>
        <end position="558"/>
    </location>
</feature>
<evidence type="ECO:0000313" key="3">
    <source>
        <dbReference type="Proteomes" id="UP001165121"/>
    </source>
</evidence>
<feature type="compositionally biased region" description="Basic and acidic residues" evidence="1">
    <location>
        <begin position="480"/>
        <end position="496"/>
    </location>
</feature>
<feature type="region of interest" description="Disordered" evidence="1">
    <location>
        <begin position="138"/>
        <end position="157"/>
    </location>
</feature>